<protein>
    <recommendedName>
        <fullName evidence="3 9">NADH-ubiquinone oxidoreductase chain 3</fullName>
        <ecNumber evidence="9">7.1.1.2</ecNumber>
    </recommendedName>
</protein>
<keyword evidence="4 9" id="KW-0813">Transport</keyword>
<evidence type="ECO:0000256" key="5">
    <source>
        <dbReference type="ARBA" id="ARBA00022692"/>
    </source>
</evidence>
<dbReference type="EC" id="7.1.1.2" evidence="9"/>
<organism evidence="10">
    <name type="scientific">Enterogyrus malmbergi</name>
    <dbReference type="NCBI Taxonomy" id="2593014"/>
    <lineage>
        <taxon>Eukaryota</taxon>
        <taxon>Metazoa</taxon>
        <taxon>Spiralia</taxon>
        <taxon>Lophotrochozoa</taxon>
        <taxon>Platyhelminthes</taxon>
        <taxon>Monogenea</taxon>
        <taxon>Monopisthocotylea</taxon>
        <taxon>Dactylogyridea</taxon>
        <taxon>Ancyrocephalidae</taxon>
        <taxon>Enterogyrus</taxon>
    </lineage>
</organism>
<keyword evidence="9 10" id="KW-0496">Mitochondrion</keyword>
<gene>
    <name evidence="10" type="primary">nad3</name>
</gene>
<keyword evidence="6 9" id="KW-1133">Transmembrane helix</keyword>
<keyword evidence="7 9" id="KW-0472">Membrane</keyword>
<comment type="function">
    <text evidence="9">Core subunit of the mitochondrial membrane respiratory chain NADH dehydrogenase (Complex I) which catalyzes electron transfer from NADH through the respiratory chain, using ubiquinone as an electron acceptor. Essential for the catalytic activity of complex I.</text>
</comment>
<feature type="transmembrane region" description="Helical" evidence="9">
    <location>
        <begin position="88"/>
        <end position="114"/>
    </location>
</feature>
<keyword evidence="9" id="KW-1278">Translocase</keyword>
<dbReference type="GO" id="GO:0031966">
    <property type="term" value="C:mitochondrial membrane"/>
    <property type="evidence" value="ECO:0007669"/>
    <property type="project" value="UniProtKB-SubCell"/>
</dbReference>
<evidence type="ECO:0000256" key="8">
    <source>
        <dbReference type="ARBA" id="ARBA00049551"/>
    </source>
</evidence>
<evidence type="ECO:0000256" key="6">
    <source>
        <dbReference type="ARBA" id="ARBA00022989"/>
    </source>
</evidence>
<evidence type="ECO:0000256" key="7">
    <source>
        <dbReference type="ARBA" id="ARBA00023136"/>
    </source>
</evidence>
<comment type="similarity">
    <text evidence="2 9">Belongs to the complex I subunit 3 family.</text>
</comment>
<accession>A0A6M3R5B9</accession>
<dbReference type="Pfam" id="PF00507">
    <property type="entry name" value="Oxidored_q4"/>
    <property type="match status" value="1"/>
</dbReference>
<dbReference type="InterPro" id="IPR038430">
    <property type="entry name" value="NDAH_ubi_oxred_su3_sf"/>
</dbReference>
<comment type="catalytic activity">
    <reaction evidence="8 9">
        <text>a ubiquinone + NADH + 5 H(+)(in) = a ubiquinol + NAD(+) + 4 H(+)(out)</text>
        <dbReference type="Rhea" id="RHEA:29091"/>
        <dbReference type="Rhea" id="RHEA-COMP:9565"/>
        <dbReference type="Rhea" id="RHEA-COMP:9566"/>
        <dbReference type="ChEBI" id="CHEBI:15378"/>
        <dbReference type="ChEBI" id="CHEBI:16389"/>
        <dbReference type="ChEBI" id="CHEBI:17976"/>
        <dbReference type="ChEBI" id="CHEBI:57540"/>
        <dbReference type="ChEBI" id="CHEBI:57945"/>
        <dbReference type="EC" id="7.1.1.2"/>
    </reaction>
</comment>
<keyword evidence="9" id="KW-0249">Electron transport</keyword>
<dbReference type="AlphaFoldDB" id="A0A6M3R5B9"/>
<evidence type="ECO:0000256" key="2">
    <source>
        <dbReference type="ARBA" id="ARBA00008472"/>
    </source>
</evidence>
<keyword evidence="5 9" id="KW-0812">Transmembrane</keyword>
<name>A0A6M3R5B9_9PLAT</name>
<evidence type="ECO:0000256" key="4">
    <source>
        <dbReference type="ARBA" id="ARBA00022448"/>
    </source>
</evidence>
<dbReference type="Gene3D" id="1.20.58.1610">
    <property type="entry name" value="NADH:ubiquinone/plastoquinone oxidoreductase, chain 3"/>
    <property type="match status" value="1"/>
</dbReference>
<evidence type="ECO:0000256" key="3">
    <source>
        <dbReference type="ARBA" id="ARBA00021007"/>
    </source>
</evidence>
<reference evidence="10" key="1">
    <citation type="journal article" date="2019" name="Genes (Basel)">
        <title>Evidence for Adaptive Selection in the Mitogenome of a Mesoparasitic Monogenean Flatworm Enterogyrus malmbergi.</title>
        <authorList>
            <person name="Zhang D."/>
            <person name="Zou H."/>
            <person name="Wu S.G."/>
            <person name="Li M."/>
            <person name="Jakovlic I."/>
            <person name="Zhang J."/>
            <person name="Chen R."/>
            <person name="Li W.X."/>
            <person name="Wang G.T."/>
        </authorList>
    </citation>
    <scope>NUCLEOTIDE SEQUENCE</scope>
</reference>
<keyword evidence="9" id="KW-0679">Respiratory chain</keyword>
<dbReference type="EMBL" id="MN095193">
    <property type="protein sequence ID" value="QJD07096.1"/>
    <property type="molecule type" value="Genomic_DNA"/>
</dbReference>
<comment type="subcellular location">
    <subcellularLocation>
        <location evidence="1">Membrane</location>
    </subcellularLocation>
    <subcellularLocation>
        <location evidence="9">Mitochondrion membrane</location>
        <topology evidence="9">Multi-pass membrane protein</topology>
    </subcellularLocation>
</comment>
<evidence type="ECO:0000313" key="10">
    <source>
        <dbReference type="EMBL" id="QJD07096.1"/>
    </source>
</evidence>
<feature type="transmembrane region" description="Helical" evidence="9">
    <location>
        <begin position="7"/>
        <end position="26"/>
    </location>
</feature>
<evidence type="ECO:0000256" key="9">
    <source>
        <dbReference type="RuleBase" id="RU003640"/>
    </source>
</evidence>
<keyword evidence="9" id="KW-0520">NAD</keyword>
<proteinExistence type="inferred from homology"/>
<dbReference type="GO" id="GO:0008137">
    <property type="term" value="F:NADH dehydrogenase (ubiquinone) activity"/>
    <property type="evidence" value="ECO:0007669"/>
    <property type="project" value="UniProtKB-UniRule"/>
</dbReference>
<sequence length="115" mass="13351">MIGVWSIWLFLVGLIALYDSNFYSSLKTGNYNVNVWCSPFECGFIGHNVKVNSFSAGFFLLLVFFVIFDLEISLLLNCVFQEEFFKNLIYYLFFLVIVALAFLFEVVNGFVGWYN</sequence>
<evidence type="ECO:0000256" key="1">
    <source>
        <dbReference type="ARBA" id="ARBA00004370"/>
    </source>
</evidence>
<feature type="transmembrane region" description="Helical" evidence="9">
    <location>
        <begin position="54"/>
        <end position="76"/>
    </location>
</feature>
<keyword evidence="9" id="KW-0830">Ubiquinone</keyword>
<dbReference type="InterPro" id="IPR000440">
    <property type="entry name" value="NADH_UbQ/plastoQ_OxRdtase_su3"/>
</dbReference>
<geneLocation type="mitochondrion" evidence="10"/>